<dbReference type="InterPro" id="IPR006028">
    <property type="entry name" value="GABAA/Glycine_rcpt"/>
</dbReference>
<evidence type="ECO:0000313" key="14">
    <source>
        <dbReference type="EMBL" id="CEF69633.1"/>
    </source>
</evidence>
<dbReference type="AlphaFoldDB" id="A0A090LIR3"/>
<keyword evidence="3 11" id="KW-0813">Transport</keyword>
<dbReference type="Pfam" id="PF02931">
    <property type="entry name" value="Neur_chan_LBD"/>
    <property type="match status" value="1"/>
</dbReference>
<dbReference type="WormBase" id="SRAE_2000428000">
    <property type="protein sequence ID" value="SRP12175"/>
    <property type="gene ID" value="WBGene00264510"/>
</dbReference>
<dbReference type="Gene3D" id="2.70.170.10">
    <property type="entry name" value="Neurotransmitter-gated ion-channel ligand-binding domain"/>
    <property type="match status" value="1"/>
</dbReference>
<evidence type="ECO:0000313" key="16">
    <source>
        <dbReference type="WBParaSite" id="SRAE_2000428000.1"/>
    </source>
</evidence>
<feature type="transmembrane region" description="Helical" evidence="11">
    <location>
        <begin position="564"/>
        <end position="583"/>
    </location>
</feature>
<feature type="transmembrane region" description="Helical" evidence="11">
    <location>
        <begin position="383"/>
        <end position="405"/>
    </location>
</feature>
<dbReference type="PANTHER" id="PTHR18945">
    <property type="entry name" value="NEUROTRANSMITTER GATED ION CHANNEL"/>
    <property type="match status" value="1"/>
</dbReference>
<proteinExistence type="inferred from homology"/>
<protein>
    <submittedName>
        <fullName evidence="16">Ligand-gated ion channel 50</fullName>
    </submittedName>
</protein>
<dbReference type="InterPro" id="IPR018000">
    <property type="entry name" value="Neurotransmitter_ion_chnl_CS"/>
</dbReference>
<dbReference type="InterPro" id="IPR038050">
    <property type="entry name" value="Neuro_actylchol_rec"/>
</dbReference>
<dbReference type="GO" id="GO:0005230">
    <property type="term" value="F:extracellular ligand-gated monoatomic ion channel activity"/>
    <property type="evidence" value="ECO:0007669"/>
    <property type="project" value="InterPro"/>
</dbReference>
<evidence type="ECO:0000313" key="15">
    <source>
        <dbReference type="Proteomes" id="UP000035682"/>
    </source>
</evidence>
<dbReference type="OMA" id="WVNYRVK"/>
<dbReference type="InterPro" id="IPR006202">
    <property type="entry name" value="Neur_chan_lig-bd"/>
</dbReference>
<evidence type="ECO:0000256" key="6">
    <source>
        <dbReference type="ARBA" id="ARBA00022729"/>
    </source>
</evidence>
<keyword evidence="15" id="KW-1185">Reference proteome</keyword>
<keyword evidence="8 11" id="KW-0406">Ion transport</keyword>
<evidence type="ECO:0000256" key="3">
    <source>
        <dbReference type="ARBA" id="ARBA00022448"/>
    </source>
</evidence>
<evidence type="ECO:0000256" key="2">
    <source>
        <dbReference type="ARBA" id="ARBA00004236"/>
    </source>
</evidence>
<dbReference type="PRINTS" id="PR00253">
    <property type="entry name" value="GABAARECEPTR"/>
</dbReference>
<gene>
    <name evidence="14 16 17" type="ORF">SRAE_2000428000</name>
</gene>
<feature type="domain" description="Neurotransmitter-gated ion-channel transmembrane" evidence="13">
    <location>
        <begin position="325"/>
        <end position="581"/>
    </location>
</feature>
<dbReference type="Gene3D" id="1.20.58.390">
    <property type="entry name" value="Neurotransmitter-gated ion-channel transmembrane domain"/>
    <property type="match status" value="1"/>
</dbReference>
<dbReference type="EMBL" id="LN609529">
    <property type="protein sequence ID" value="CEF69633.1"/>
    <property type="molecule type" value="Genomic_DNA"/>
</dbReference>
<dbReference type="GeneID" id="36382003"/>
<comment type="similarity">
    <text evidence="11">Belongs to the ligand-gated ion channel (TC 1.A.9) family.</text>
</comment>
<dbReference type="Pfam" id="PF02932">
    <property type="entry name" value="Neur_chan_memb"/>
    <property type="match status" value="1"/>
</dbReference>
<dbReference type="InterPro" id="IPR036734">
    <property type="entry name" value="Neur_chan_lig-bd_sf"/>
</dbReference>
<evidence type="ECO:0000256" key="10">
    <source>
        <dbReference type="ARBA" id="ARBA00023303"/>
    </source>
</evidence>
<keyword evidence="5 11" id="KW-0812">Transmembrane</keyword>
<dbReference type="OrthoDB" id="407674at2759"/>
<keyword evidence="9 11" id="KW-0472">Membrane</keyword>
<feature type="transmembrane region" description="Helical" evidence="11">
    <location>
        <begin position="347"/>
        <end position="363"/>
    </location>
</feature>
<dbReference type="PROSITE" id="PS00236">
    <property type="entry name" value="NEUROTR_ION_CHANNEL"/>
    <property type="match status" value="1"/>
</dbReference>
<dbReference type="Proteomes" id="UP000035682">
    <property type="component" value="Unplaced"/>
</dbReference>
<dbReference type="STRING" id="34506.A0A090LIR3"/>
<keyword evidence="4" id="KW-1003">Cell membrane</keyword>
<keyword evidence="7 11" id="KW-1133">Transmembrane helix</keyword>
<evidence type="ECO:0000256" key="4">
    <source>
        <dbReference type="ARBA" id="ARBA00022475"/>
    </source>
</evidence>
<evidence type="ECO:0000259" key="13">
    <source>
        <dbReference type="Pfam" id="PF02932"/>
    </source>
</evidence>
<evidence type="ECO:0000256" key="11">
    <source>
        <dbReference type="RuleBase" id="RU000687"/>
    </source>
</evidence>
<dbReference type="GO" id="GO:0005886">
    <property type="term" value="C:plasma membrane"/>
    <property type="evidence" value="ECO:0007669"/>
    <property type="project" value="UniProtKB-SubCell"/>
</dbReference>
<comment type="subcellular location">
    <subcellularLocation>
        <location evidence="2">Cell membrane</location>
    </subcellularLocation>
    <subcellularLocation>
        <location evidence="1">Membrane</location>
        <topology evidence="1">Multi-pass membrane protein</topology>
    </subcellularLocation>
</comment>
<dbReference type="InterPro" id="IPR036719">
    <property type="entry name" value="Neuro-gated_channel_TM_sf"/>
</dbReference>
<evidence type="ECO:0000256" key="8">
    <source>
        <dbReference type="ARBA" id="ARBA00023065"/>
    </source>
</evidence>
<evidence type="ECO:0000256" key="1">
    <source>
        <dbReference type="ARBA" id="ARBA00004141"/>
    </source>
</evidence>
<evidence type="ECO:0000256" key="5">
    <source>
        <dbReference type="ARBA" id="ARBA00022692"/>
    </source>
</evidence>
<organism evidence="14">
    <name type="scientific">Strongyloides ratti</name>
    <name type="common">Parasitic roundworm</name>
    <dbReference type="NCBI Taxonomy" id="34506"/>
    <lineage>
        <taxon>Eukaryota</taxon>
        <taxon>Metazoa</taxon>
        <taxon>Ecdysozoa</taxon>
        <taxon>Nematoda</taxon>
        <taxon>Chromadorea</taxon>
        <taxon>Rhabditida</taxon>
        <taxon>Tylenchina</taxon>
        <taxon>Panagrolaimomorpha</taxon>
        <taxon>Strongyloidoidea</taxon>
        <taxon>Strongyloididae</taxon>
        <taxon>Strongyloides</taxon>
    </lineage>
</organism>
<reference evidence="14 15" key="1">
    <citation type="submission" date="2014-09" db="EMBL/GenBank/DDBJ databases">
        <authorList>
            <person name="Martin A.A."/>
        </authorList>
    </citation>
    <scope>NUCLEOTIDE SEQUENCE</scope>
    <source>
        <strain evidence="15">ED321</strain>
        <strain evidence="14">ED321 Heterogonic</strain>
    </source>
</reference>
<dbReference type="InterPro" id="IPR006029">
    <property type="entry name" value="Neurotrans-gated_channel_TM"/>
</dbReference>
<keyword evidence="10 11" id="KW-0407">Ion channel</keyword>
<keyword evidence="6" id="KW-0732">Signal</keyword>
<dbReference type="CDD" id="cd18990">
    <property type="entry name" value="LGIC_ECD_GABAAR"/>
    <property type="match status" value="1"/>
</dbReference>
<dbReference type="WBParaSite" id="SRAE_2000428000.1">
    <property type="protein sequence ID" value="SRAE_2000428000.1"/>
    <property type="gene ID" value="WBGene00264510"/>
</dbReference>
<reference evidence="16" key="2">
    <citation type="submission" date="2020-12" db="UniProtKB">
        <authorList>
            <consortium name="WormBaseParasite"/>
        </authorList>
    </citation>
    <scope>IDENTIFICATION</scope>
</reference>
<dbReference type="RefSeq" id="XP_024508832.1">
    <property type="nucleotide sequence ID" value="XM_024643131.1"/>
</dbReference>
<feature type="domain" description="Neurotransmitter-gated ion-channel ligand-binding" evidence="12">
    <location>
        <begin position="114"/>
        <end position="316"/>
    </location>
</feature>
<dbReference type="SUPFAM" id="SSF63712">
    <property type="entry name" value="Nicotinic receptor ligand binding domain-like"/>
    <property type="match status" value="1"/>
</dbReference>
<dbReference type="InterPro" id="IPR006201">
    <property type="entry name" value="Neur_channel"/>
</dbReference>
<dbReference type="CDD" id="cd19049">
    <property type="entry name" value="LGIC_TM_anion"/>
    <property type="match status" value="1"/>
</dbReference>
<evidence type="ECO:0000256" key="7">
    <source>
        <dbReference type="ARBA" id="ARBA00022989"/>
    </source>
</evidence>
<evidence type="ECO:0000259" key="12">
    <source>
        <dbReference type="Pfam" id="PF02931"/>
    </source>
</evidence>
<name>A0A090LIR3_STRRB</name>
<dbReference type="CTD" id="36382003"/>
<dbReference type="PRINTS" id="PR00252">
    <property type="entry name" value="NRIONCHANNEL"/>
</dbReference>
<evidence type="ECO:0000313" key="17">
    <source>
        <dbReference type="WormBase" id="SRAE_2000428000"/>
    </source>
</evidence>
<dbReference type="GO" id="GO:0004888">
    <property type="term" value="F:transmembrane signaling receptor activity"/>
    <property type="evidence" value="ECO:0007669"/>
    <property type="project" value="InterPro"/>
</dbReference>
<sequence length="608" mass="70394">MNVIYKDTIFHLTTSNIPTIPVVINFLFPLFLILSNTKITGGHYIDDSQYDEIMKEVNRKKGRLKRDLNNNIENSAQFVNHYYLPSQRESHTNIVRPIPKPDEGCTINNDTLAKTVLEQIMLNYDRKNVPNAKGVDVQVDLIIQAMSSINENSASFTTDVLFSQIWEDKGLNFENITRCLPNLTLSHRTIDDIWLPNVCFQNSKSTYIHNSPTPNIFLLIYPNGTLWVNYRVKVEIPCELEMTTFPTDYQKCEATFESYSFNIGKVRLNWYETGVVLASTGKLPDYDLVRCSWQKNQFSYPAGQWDQLSATFYFRRAFGYYILQLYMPTYASVFISWIAFWLDPKCLPGRITLGVSALMALTFQYGNVARSLPKVSYVKALDVWIFACMGFIFFSLVELVIVGHVDKHYKGNDKKRYIEDTYDHTQGRKYSDVKKNSYLRMKHSLGESTNNLNNEMNDIRLRNMIWHQKTTTKSSKITSIEGTNSPDNNFNKINNTIPIPLLSNENGQLYSVGRLTIPSSSLKRLKRKRNLEIVDMNYGTKPSFIEKFTTWNSSEWTGEKVDKFCQFSFPIGFILFNCFYWIYYTTVSQKQFHAMVDEKSVIGNCALM</sequence>
<accession>A0A090LIR3</accession>
<evidence type="ECO:0000256" key="9">
    <source>
        <dbReference type="ARBA" id="ARBA00023136"/>
    </source>
</evidence>
<dbReference type="SUPFAM" id="SSF90112">
    <property type="entry name" value="Neurotransmitter-gated ion-channel transmembrane pore"/>
    <property type="match status" value="1"/>
</dbReference>
<feature type="transmembrane region" description="Helical" evidence="11">
    <location>
        <begin position="318"/>
        <end position="340"/>
    </location>
</feature>